<dbReference type="Pfam" id="PF09509">
    <property type="entry name" value="Hypoth_Ymh"/>
    <property type="match status" value="1"/>
</dbReference>
<dbReference type="AlphaFoldDB" id="X1AWL6"/>
<gene>
    <name evidence="2" type="ORF">S01H4_24633</name>
</gene>
<dbReference type="EMBL" id="BART01011601">
    <property type="protein sequence ID" value="GAG87155.1"/>
    <property type="molecule type" value="Genomic_DNA"/>
</dbReference>
<sequence length="269" mass="30031">MAPISSLSEQQLAAICDVLGDTSDGLTGSEIGSLLVQCGIDDPHPDITKRHRLYQALTLRQHQDRCANYVIDFIQTALDPVRYVGKKSQFELRRERLNQVLSFAGYKIGEDGKLIFVAEARTITEAEQRAGRLRSVLLQRGVHPDVLRFCKAELLQENYFHAVLEATKSVAEKIRQKTGLTSDGAELVDQAFGLKSGPKLAFNTLQTESEQSEHTGLMHLIKGLVGLFRNPTAHTPKITWSMKEQDALDLLTMVSLIHRRLDEAVPTEK</sequence>
<evidence type="ECO:0000259" key="1">
    <source>
        <dbReference type="Pfam" id="PF09509"/>
    </source>
</evidence>
<name>X1AWL6_9ZZZZ</name>
<accession>X1AWL6</accession>
<proteinExistence type="predicted"/>
<evidence type="ECO:0000313" key="2">
    <source>
        <dbReference type="EMBL" id="GAG87155.1"/>
    </source>
</evidence>
<dbReference type="NCBIfam" id="TIGR02391">
    <property type="entry name" value="hypoth_ymh"/>
    <property type="match status" value="1"/>
</dbReference>
<protein>
    <recommendedName>
        <fullName evidence="1">Conserved hypothetical protein CHP02391 domain-containing protein</fullName>
    </recommendedName>
</protein>
<reference evidence="2" key="1">
    <citation type="journal article" date="2014" name="Front. Microbiol.">
        <title>High frequency of phylogenetically diverse reductive dehalogenase-homologous genes in deep subseafloor sedimentary metagenomes.</title>
        <authorList>
            <person name="Kawai M."/>
            <person name="Futagami T."/>
            <person name="Toyoda A."/>
            <person name="Takaki Y."/>
            <person name="Nishi S."/>
            <person name="Hori S."/>
            <person name="Arai W."/>
            <person name="Tsubouchi T."/>
            <person name="Morono Y."/>
            <person name="Uchiyama I."/>
            <person name="Ito T."/>
            <person name="Fujiyama A."/>
            <person name="Inagaki F."/>
            <person name="Takami H."/>
        </authorList>
    </citation>
    <scope>NUCLEOTIDE SEQUENCE</scope>
    <source>
        <strain evidence="2">Expedition CK06-06</strain>
    </source>
</reference>
<comment type="caution">
    <text evidence="2">The sequence shown here is derived from an EMBL/GenBank/DDBJ whole genome shotgun (WGS) entry which is preliminary data.</text>
</comment>
<organism evidence="2">
    <name type="scientific">marine sediment metagenome</name>
    <dbReference type="NCBI Taxonomy" id="412755"/>
    <lineage>
        <taxon>unclassified sequences</taxon>
        <taxon>metagenomes</taxon>
        <taxon>ecological metagenomes</taxon>
    </lineage>
</organism>
<feature type="domain" description="Conserved hypothetical protein CHP02391" evidence="1">
    <location>
        <begin position="140"/>
        <end position="261"/>
    </location>
</feature>
<dbReference type="InterPro" id="IPR012654">
    <property type="entry name" value="CHP02391"/>
</dbReference>